<evidence type="ECO:0000256" key="2">
    <source>
        <dbReference type="ARBA" id="ARBA00023015"/>
    </source>
</evidence>
<proteinExistence type="predicted"/>
<dbReference type="Gene3D" id="2.40.330.10">
    <property type="entry name" value="DNA-binding pseudobarrel domain"/>
    <property type="match status" value="1"/>
</dbReference>
<evidence type="ECO:0000256" key="5">
    <source>
        <dbReference type="ARBA" id="ARBA00023242"/>
    </source>
</evidence>
<dbReference type="EMBL" id="SZYD01000006">
    <property type="protein sequence ID" value="KAD5960682.1"/>
    <property type="molecule type" value="Genomic_DNA"/>
</dbReference>
<feature type="region of interest" description="Disordered" evidence="6">
    <location>
        <begin position="568"/>
        <end position="638"/>
    </location>
</feature>
<dbReference type="GO" id="GO:0003677">
    <property type="term" value="F:DNA binding"/>
    <property type="evidence" value="ECO:0007669"/>
    <property type="project" value="UniProtKB-KW"/>
</dbReference>
<feature type="compositionally biased region" description="Polar residues" evidence="6">
    <location>
        <begin position="587"/>
        <end position="612"/>
    </location>
</feature>
<dbReference type="SMART" id="SM01019">
    <property type="entry name" value="B3"/>
    <property type="match status" value="1"/>
</dbReference>
<comment type="subcellular location">
    <subcellularLocation>
        <location evidence="1">Nucleus</location>
    </subcellularLocation>
</comment>
<organism evidence="8 9">
    <name type="scientific">Mikania micrantha</name>
    <name type="common">bitter vine</name>
    <dbReference type="NCBI Taxonomy" id="192012"/>
    <lineage>
        <taxon>Eukaryota</taxon>
        <taxon>Viridiplantae</taxon>
        <taxon>Streptophyta</taxon>
        <taxon>Embryophyta</taxon>
        <taxon>Tracheophyta</taxon>
        <taxon>Spermatophyta</taxon>
        <taxon>Magnoliopsida</taxon>
        <taxon>eudicotyledons</taxon>
        <taxon>Gunneridae</taxon>
        <taxon>Pentapetalae</taxon>
        <taxon>asterids</taxon>
        <taxon>campanulids</taxon>
        <taxon>Asterales</taxon>
        <taxon>Asteraceae</taxon>
        <taxon>Asteroideae</taxon>
        <taxon>Heliantheae alliance</taxon>
        <taxon>Eupatorieae</taxon>
        <taxon>Mikania</taxon>
    </lineage>
</organism>
<evidence type="ECO:0000256" key="4">
    <source>
        <dbReference type="ARBA" id="ARBA00023163"/>
    </source>
</evidence>
<dbReference type="Proteomes" id="UP000326396">
    <property type="component" value="Linkage Group LG14"/>
</dbReference>
<keyword evidence="3" id="KW-0238">DNA-binding</keyword>
<accession>A0A5N6P7P0</accession>
<evidence type="ECO:0000256" key="6">
    <source>
        <dbReference type="SAM" id="MobiDB-lite"/>
    </source>
</evidence>
<dbReference type="InterPro" id="IPR015300">
    <property type="entry name" value="DNA-bd_pseudobarrel_sf"/>
</dbReference>
<evidence type="ECO:0000313" key="9">
    <source>
        <dbReference type="Proteomes" id="UP000326396"/>
    </source>
</evidence>
<evidence type="ECO:0000256" key="3">
    <source>
        <dbReference type="ARBA" id="ARBA00023125"/>
    </source>
</evidence>
<dbReference type="PANTHER" id="PTHR46245:SF19">
    <property type="entry name" value="TF-B3 DOMAIN-CONTAINING PROTEIN"/>
    <property type="match status" value="1"/>
</dbReference>
<keyword evidence="9" id="KW-1185">Reference proteome</keyword>
<protein>
    <recommendedName>
        <fullName evidence="7">TF-B3 domain-containing protein</fullName>
    </recommendedName>
</protein>
<evidence type="ECO:0000259" key="7">
    <source>
        <dbReference type="PROSITE" id="PS50863"/>
    </source>
</evidence>
<feature type="domain" description="TF-B3" evidence="7">
    <location>
        <begin position="309"/>
        <end position="410"/>
    </location>
</feature>
<keyword evidence="4" id="KW-0804">Transcription</keyword>
<feature type="region of interest" description="Disordered" evidence="6">
    <location>
        <begin position="507"/>
        <end position="537"/>
    </location>
</feature>
<feature type="region of interest" description="Disordered" evidence="6">
    <location>
        <begin position="409"/>
        <end position="456"/>
    </location>
</feature>
<dbReference type="SUPFAM" id="SSF101936">
    <property type="entry name" value="DNA-binding pseudobarrel domain"/>
    <property type="match status" value="1"/>
</dbReference>
<dbReference type="PROSITE" id="PS50863">
    <property type="entry name" value="B3"/>
    <property type="match status" value="1"/>
</dbReference>
<evidence type="ECO:0000256" key="1">
    <source>
        <dbReference type="ARBA" id="ARBA00004123"/>
    </source>
</evidence>
<evidence type="ECO:0000313" key="8">
    <source>
        <dbReference type="EMBL" id="KAD5960682.1"/>
    </source>
</evidence>
<reference evidence="8 9" key="1">
    <citation type="submission" date="2019-05" db="EMBL/GenBank/DDBJ databases">
        <title>Mikania micrantha, genome provides insights into the molecular mechanism of rapid growth.</title>
        <authorList>
            <person name="Liu B."/>
        </authorList>
    </citation>
    <scope>NUCLEOTIDE SEQUENCE [LARGE SCALE GENOMIC DNA]</scope>
    <source>
        <strain evidence="8">NLD-2019</strain>
        <tissue evidence="8">Leaf</tissue>
    </source>
</reference>
<dbReference type="CDD" id="cd10017">
    <property type="entry name" value="B3_DNA"/>
    <property type="match status" value="1"/>
</dbReference>
<dbReference type="InterPro" id="IPR003340">
    <property type="entry name" value="B3_DNA-bd"/>
</dbReference>
<dbReference type="GO" id="GO:0005634">
    <property type="term" value="C:nucleus"/>
    <property type="evidence" value="ECO:0007669"/>
    <property type="project" value="UniProtKB-SubCell"/>
</dbReference>
<keyword evidence="5" id="KW-0539">Nucleus</keyword>
<comment type="caution">
    <text evidence="8">The sequence shown here is derived from an EMBL/GenBank/DDBJ whole genome shotgun (WGS) entry which is preliminary data.</text>
</comment>
<keyword evidence="2" id="KW-0805">Transcription regulation</keyword>
<dbReference type="AlphaFoldDB" id="A0A5N6P7P0"/>
<dbReference type="PANTHER" id="PTHR46245">
    <property type="entry name" value="B3 DOMAIN-CONTAINING PROTEIN OS07G0563300"/>
    <property type="match status" value="1"/>
</dbReference>
<gene>
    <name evidence="8" type="ORF">E3N88_12154</name>
</gene>
<feature type="compositionally biased region" description="Basic and acidic residues" evidence="6">
    <location>
        <begin position="519"/>
        <end position="533"/>
    </location>
</feature>
<name>A0A5N6P7P0_9ASTR</name>
<sequence length="638" mass="72276">MADNLQNQLKKVGSNLQNPPASKDALLKLLTVPTSSLHPQISSSQESFTWVLRRTIYVYMASSSGSPCSNVKCKNAIYVSRSGWKRLDQEVILCNQCYIAYRKKQFCYIYHKNSTFWSFCKFCNKTIQDMSGIRIIAFASALKAYKWHDFVSRLPKYVNMLQSEFNGFERLFLKIHRPCLVSMDWYVTLEDGGIMCIGCAPQDTALVSISQEITSISVAFVPQTLVENNQIIEKNLQEAQQSTPPAPLACETNENKLHTKAQAQAKVRNEKPPCGTSRRHEQYRYIPRMTEKELKQICKGLNVKVTPLFEKILSASDTGKSGRLVVPKKCAEEFFPSVDNGQSQPIIIQDSKAKNWNFNLRMWPNNNSRMYVLEGFEPYKKSMKLVEGDTVTFSRLDPEGKLVIGNRKVLSPSSQDGHLPKAKSTSTSNHRAKKGMVTSTTSKQVSKRKRASTARKPSDMIIVESDLVTAKGGVGTRRKTSKIRLIRKHTEKQNKRLKVVKRAQELVDSPRGSNVPSDVMEKGNERRRDKDTEVTETGNVVTSPVPYKWIKRHPRHRSRCRCIVCKPASRSKHTRSSSTMRVKPKSPNINDQTTTIGNSEDNQHVTSVSGSVTKVRPFDLNLQPEPDEEFMDTMNLDL</sequence>
<dbReference type="Pfam" id="PF02362">
    <property type="entry name" value="B3"/>
    <property type="match status" value="1"/>
</dbReference>
<dbReference type="OrthoDB" id="1738390at2759"/>